<dbReference type="EMBL" id="HACG01012611">
    <property type="protein sequence ID" value="CEK59476.1"/>
    <property type="molecule type" value="Transcribed_RNA"/>
</dbReference>
<protein>
    <submittedName>
        <fullName evidence="1">Uncharacterized protein</fullName>
    </submittedName>
</protein>
<organism evidence="1">
    <name type="scientific">Arion vulgaris</name>
    <dbReference type="NCBI Taxonomy" id="1028688"/>
    <lineage>
        <taxon>Eukaryota</taxon>
        <taxon>Metazoa</taxon>
        <taxon>Spiralia</taxon>
        <taxon>Lophotrochozoa</taxon>
        <taxon>Mollusca</taxon>
        <taxon>Gastropoda</taxon>
        <taxon>Heterobranchia</taxon>
        <taxon>Euthyneura</taxon>
        <taxon>Panpulmonata</taxon>
        <taxon>Eupulmonata</taxon>
        <taxon>Stylommatophora</taxon>
        <taxon>Helicina</taxon>
        <taxon>Arionoidea</taxon>
        <taxon>Arionidae</taxon>
        <taxon>Arion</taxon>
    </lineage>
</organism>
<name>A0A0B6YUL1_9EUPU</name>
<feature type="non-terminal residue" evidence="1">
    <location>
        <position position="51"/>
    </location>
</feature>
<reference evidence="1" key="1">
    <citation type="submission" date="2014-12" db="EMBL/GenBank/DDBJ databases">
        <title>Insight into the proteome of Arion vulgaris.</title>
        <authorList>
            <person name="Aradska J."/>
            <person name="Bulat T."/>
            <person name="Smidak R."/>
            <person name="Sarate P."/>
            <person name="Gangsoo J."/>
            <person name="Sialana F."/>
            <person name="Bilban M."/>
            <person name="Lubec G."/>
        </authorList>
    </citation>
    <scope>NUCLEOTIDE SEQUENCE</scope>
    <source>
        <tissue evidence="1">Skin</tissue>
    </source>
</reference>
<sequence length="51" mass="5912">MTFEIRIPRQTTTIRASFILSIVELCQREINQEGWRTAKDGDLRLSEVGCE</sequence>
<proteinExistence type="predicted"/>
<accession>A0A0B6YUL1</accession>
<dbReference type="AlphaFoldDB" id="A0A0B6YUL1"/>
<gene>
    <name evidence="1" type="primary">ORF36444</name>
</gene>
<evidence type="ECO:0000313" key="1">
    <source>
        <dbReference type="EMBL" id="CEK59476.1"/>
    </source>
</evidence>